<dbReference type="SUPFAM" id="SSF48576">
    <property type="entry name" value="Terpenoid synthases"/>
    <property type="match status" value="1"/>
</dbReference>
<dbReference type="InterPro" id="IPR000092">
    <property type="entry name" value="Polyprenyl_synt"/>
</dbReference>
<evidence type="ECO:0000256" key="1">
    <source>
        <dbReference type="ARBA" id="ARBA00001946"/>
    </source>
</evidence>
<dbReference type="PROSITE" id="PS00723">
    <property type="entry name" value="POLYPRENYL_SYNTHASE_1"/>
    <property type="match status" value="1"/>
</dbReference>
<comment type="cofactor">
    <cofactor evidence="1">
        <name>Mg(2+)</name>
        <dbReference type="ChEBI" id="CHEBI:18420"/>
    </cofactor>
</comment>
<dbReference type="GO" id="GO:0008299">
    <property type="term" value="P:isoprenoid biosynthetic process"/>
    <property type="evidence" value="ECO:0007669"/>
    <property type="project" value="InterPro"/>
</dbReference>
<evidence type="ECO:0000313" key="13">
    <source>
        <dbReference type="Proteomes" id="UP000053558"/>
    </source>
</evidence>
<dbReference type="InterPro" id="IPR033749">
    <property type="entry name" value="Polyprenyl_synt_CS"/>
</dbReference>
<gene>
    <name evidence="12" type="ORF">CONPUDRAFT_166009</name>
</gene>
<dbReference type="PANTHER" id="PTHR12001:SF44">
    <property type="entry name" value="GERANYLGERANYL PYROPHOSPHATE SYNTHASE"/>
    <property type="match status" value="1"/>
</dbReference>
<keyword evidence="13" id="KW-1185">Reference proteome</keyword>
<comment type="similarity">
    <text evidence="2 11">Belongs to the FPP/GGPP synthase family.</text>
</comment>
<evidence type="ECO:0000313" key="12">
    <source>
        <dbReference type="EMBL" id="EIW80501.1"/>
    </source>
</evidence>
<proteinExistence type="inferred from homology"/>
<evidence type="ECO:0000256" key="10">
    <source>
        <dbReference type="ARBA" id="ARBA00033096"/>
    </source>
</evidence>
<evidence type="ECO:0000256" key="4">
    <source>
        <dbReference type="ARBA" id="ARBA00022842"/>
    </source>
</evidence>
<dbReference type="KEGG" id="cput:CONPUDRAFT_166009"/>
<dbReference type="EMBL" id="JH711579">
    <property type="protein sequence ID" value="EIW80501.1"/>
    <property type="molecule type" value="Genomic_DNA"/>
</dbReference>
<keyword evidence="11 12" id="KW-0808">Transferase</keyword>
<reference evidence="13" key="1">
    <citation type="journal article" date="2012" name="Science">
        <title>The Paleozoic origin of enzymatic lignin decomposition reconstructed from 31 fungal genomes.</title>
        <authorList>
            <person name="Floudas D."/>
            <person name="Binder M."/>
            <person name="Riley R."/>
            <person name="Barry K."/>
            <person name="Blanchette R.A."/>
            <person name="Henrissat B."/>
            <person name="Martinez A.T."/>
            <person name="Otillar R."/>
            <person name="Spatafora J.W."/>
            <person name="Yadav J.S."/>
            <person name="Aerts A."/>
            <person name="Benoit I."/>
            <person name="Boyd A."/>
            <person name="Carlson A."/>
            <person name="Copeland A."/>
            <person name="Coutinho P.M."/>
            <person name="de Vries R.P."/>
            <person name="Ferreira P."/>
            <person name="Findley K."/>
            <person name="Foster B."/>
            <person name="Gaskell J."/>
            <person name="Glotzer D."/>
            <person name="Gorecki P."/>
            <person name="Heitman J."/>
            <person name="Hesse C."/>
            <person name="Hori C."/>
            <person name="Igarashi K."/>
            <person name="Jurgens J.A."/>
            <person name="Kallen N."/>
            <person name="Kersten P."/>
            <person name="Kohler A."/>
            <person name="Kuees U."/>
            <person name="Kumar T.K.A."/>
            <person name="Kuo A."/>
            <person name="LaButti K."/>
            <person name="Larrondo L.F."/>
            <person name="Lindquist E."/>
            <person name="Ling A."/>
            <person name="Lombard V."/>
            <person name="Lucas S."/>
            <person name="Lundell T."/>
            <person name="Martin R."/>
            <person name="McLaughlin D.J."/>
            <person name="Morgenstern I."/>
            <person name="Morin E."/>
            <person name="Murat C."/>
            <person name="Nagy L.G."/>
            <person name="Nolan M."/>
            <person name="Ohm R.A."/>
            <person name="Patyshakuliyeva A."/>
            <person name="Rokas A."/>
            <person name="Ruiz-Duenas F.J."/>
            <person name="Sabat G."/>
            <person name="Salamov A."/>
            <person name="Samejima M."/>
            <person name="Schmutz J."/>
            <person name="Slot J.C."/>
            <person name="St John F."/>
            <person name="Stenlid J."/>
            <person name="Sun H."/>
            <person name="Sun S."/>
            <person name="Syed K."/>
            <person name="Tsang A."/>
            <person name="Wiebenga A."/>
            <person name="Young D."/>
            <person name="Pisabarro A."/>
            <person name="Eastwood D.C."/>
            <person name="Martin F."/>
            <person name="Cullen D."/>
            <person name="Grigoriev I.V."/>
            <person name="Hibbett D.S."/>
        </authorList>
    </citation>
    <scope>NUCLEOTIDE SEQUENCE [LARGE SCALE GENOMIC DNA]</scope>
    <source>
        <strain evidence="13">RWD-64-598 SS2</strain>
    </source>
</reference>
<dbReference type="PANTHER" id="PTHR12001">
    <property type="entry name" value="GERANYLGERANYL PYROPHOSPHATE SYNTHASE"/>
    <property type="match status" value="1"/>
</dbReference>
<dbReference type="GO" id="GO:0046872">
    <property type="term" value="F:metal ion binding"/>
    <property type="evidence" value="ECO:0007669"/>
    <property type="project" value="UniProtKB-KW"/>
</dbReference>
<dbReference type="Gene3D" id="1.10.600.10">
    <property type="entry name" value="Farnesyl Diphosphate Synthase"/>
    <property type="match status" value="1"/>
</dbReference>
<dbReference type="OMA" id="FCEDIGE"/>
<sequence>MDPARYDDFFTRLSSKETSWTPAQESLLLEPFQYISSNPGKEVRSQLIEAFNQWLRVPEYKLNVIKRVVGLLHNASLLIDDIEDDSQLRRGMPVAHKIYGVPQTINTANYVYFLAYQELSVLRPPVRSHLLTSARSLEIDYEADPYEYTRSTLKGTSPFVDHFIPDYDLDLVVNAELMSLHRGQGLDILWRDTLRCPEEDEYIDMVKDKTGGLLRIAIKLMMACATSNCSVNFVPLVDLLGIFFQIRDDYMNLQSNQYSENKGFAEDLSEGKFSFPIVHGIRTKPSNRQILNILQKRPKSATLKHHVITYLQDTTNSFDYTLAVMQKLEDQARAEIAKLGGNEMLETIIDKLHVDHPGDREE</sequence>
<keyword evidence="3" id="KW-0479">Metal-binding</keyword>
<evidence type="ECO:0000256" key="9">
    <source>
        <dbReference type="ARBA" id="ARBA00032873"/>
    </source>
</evidence>
<evidence type="ECO:0000256" key="2">
    <source>
        <dbReference type="ARBA" id="ARBA00006706"/>
    </source>
</evidence>
<dbReference type="GO" id="GO:0004659">
    <property type="term" value="F:prenyltransferase activity"/>
    <property type="evidence" value="ECO:0007669"/>
    <property type="project" value="InterPro"/>
</dbReference>
<dbReference type="PROSITE" id="PS00444">
    <property type="entry name" value="POLYPRENYL_SYNTHASE_2"/>
    <property type="match status" value="1"/>
</dbReference>
<accession>A0A5M3MPK3</accession>
<dbReference type="InterPro" id="IPR008949">
    <property type="entry name" value="Isoprenoid_synthase_dom_sf"/>
</dbReference>
<evidence type="ECO:0000256" key="11">
    <source>
        <dbReference type="RuleBase" id="RU004466"/>
    </source>
</evidence>
<evidence type="ECO:0000256" key="6">
    <source>
        <dbReference type="ARBA" id="ARBA00032380"/>
    </source>
</evidence>
<keyword evidence="4" id="KW-0460">Magnesium</keyword>
<dbReference type="OrthoDB" id="6921389at2759"/>
<evidence type="ECO:0000256" key="7">
    <source>
        <dbReference type="ARBA" id="ARBA00032424"/>
    </source>
</evidence>
<evidence type="ECO:0000256" key="3">
    <source>
        <dbReference type="ARBA" id="ARBA00022723"/>
    </source>
</evidence>
<dbReference type="RefSeq" id="XP_007769441.1">
    <property type="nucleotide sequence ID" value="XM_007771251.1"/>
</dbReference>
<evidence type="ECO:0000256" key="8">
    <source>
        <dbReference type="ARBA" id="ARBA00032448"/>
    </source>
</evidence>
<dbReference type="Proteomes" id="UP000053558">
    <property type="component" value="Unassembled WGS sequence"/>
</dbReference>
<name>A0A5M3MPK3_CONPW</name>
<evidence type="ECO:0000256" key="5">
    <source>
        <dbReference type="ARBA" id="ARBA00032052"/>
    </source>
</evidence>
<comment type="caution">
    <text evidence="12">The sequence shown here is derived from an EMBL/GenBank/DDBJ whole genome shotgun (WGS) entry which is preliminary data.</text>
</comment>
<protein>
    <recommendedName>
        <fullName evidence="9">(2E,6E)-farnesyl diphosphate synthase</fullName>
    </recommendedName>
    <alternativeName>
        <fullName evidence="8">Dimethylallyltranstransferase</fullName>
    </alternativeName>
    <alternativeName>
        <fullName evidence="7">Farnesyl diphosphate synthase</fullName>
    </alternativeName>
    <alternativeName>
        <fullName evidence="5">Farnesyltranstransferase</fullName>
    </alternativeName>
    <alternativeName>
        <fullName evidence="10">Geranylgeranyl diphosphate synthase</fullName>
    </alternativeName>
    <alternativeName>
        <fullName evidence="6">Geranyltranstransferase</fullName>
    </alternativeName>
</protein>
<dbReference type="Pfam" id="PF00348">
    <property type="entry name" value="polyprenyl_synt"/>
    <property type="match status" value="1"/>
</dbReference>
<dbReference type="CDD" id="cd00685">
    <property type="entry name" value="Trans_IPPS_HT"/>
    <property type="match status" value="1"/>
</dbReference>
<dbReference type="GeneID" id="19205449"/>
<dbReference type="AlphaFoldDB" id="A0A5M3MPK3"/>
<organism evidence="12 13">
    <name type="scientific">Coniophora puteana (strain RWD-64-598)</name>
    <name type="common">Brown rot fungus</name>
    <dbReference type="NCBI Taxonomy" id="741705"/>
    <lineage>
        <taxon>Eukaryota</taxon>
        <taxon>Fungi</taxon>
        <taxon>Dikarya</taxon>
        <taxon>Basidiomycota</taxon>
        <taxon>Agaricomycotina</taxon>
        <taxon>Agaricomycetes</taxon>
        <taxon>Agaricomycetidae</taxon>
        <taxon>Boletales</taxon>
        <taxon>Coniophorineae</taxon>
        <taxon>Coniophoraceae</taxon>
        <taxon>Coniophora</taxon>
    </lineage>
</organism>